<dbReference type="Pfam" id="PF04940">
    <property type="entry name" value="BLUF"/>
    <property type="match status" value="1"/>
</dbReference>
<accession>A0A7X3SA30</accession>
<dbReference type="AlphaFoldDB" id="A0A7X3SA30"/>
<dbReference type="SMART" id="SM01034">
    <property type="entry name" value="BLUF"/>
    <property type="match status" value="1"/>
</dbReference>
<name>A0A7X3SA30_9HYPH</name>
<protein>
    <recommendedName>
        <fullName evidence="1">BLUF domain-containing protein</fullName>
    </recommendedName>
</protein>
<comment type="caution">
    <text evidence="2">The sequence shown here is derived from an EMBL/GenBank/DDBJ whole genome shotgun (WGS) entry which is preliminary data.</text>
</comment>
<dbReference type="GO" id="GO:0071949">
    <property type="term" value="F:FAD binding"/>
    <property type="evidence" value="ECO:0007669"/>
    <property type="project" value="InterPro"/>
</dbReference>
<evidence type="ECO:0000313" key="3">
    <source>
        <dbReference type="Proteomes" id="UP000433101"/>
    </source>
</evidence>
<dbReference type="InterPro" id="IPR007024">
    <property type="entry name" value="BLUF_domain"/>
</dbReference>
<proteinExistence type="predicted"/>
<dbReference type="SUPFAM" id="SSF54975">
    <property type="entry name" value="Acylphosphatase/BLUF domain-like"/>
    <property type="match status" value="1"/>
</dbReference>
<dbReference type="EMBL" id="WUMV01000010">
    <property type="protein sequence ID" value="MXN67395.1"/>
    <property type="molecule type" value="Genomic_DNA"/>
</dbReference>
<organism evidence="2 3">
    <name type="scientific">Stappia sediminis</name>
    <dbReference type="NCBI Taxonomy" id="2692190"/>
    <lineage>
        <taxon>Bacteria</taxon>
        <taxon>Pseudomonadati</taxon>
        <taxon>Pseudomonadota</taxon>
        <taxon>Alphaproteobacteria</taxon>
        <taxon>Hyphomicrobiales</taxon>
        <taxon>Stappiaceae</taxon>
        <taxon>Stappia</taxon>
    </lineage>
</organism>
<dbReference type="InterPro" id="IPR036046">
    <property type="entry name" value="Acylphosphatase-like_dom_sf"/>
</dbReference>
<sequence>MDLAARAFKATINWSALRRPVEEEIERTLSRARRLNRLNNVTGAILLFPGHIVQWIEGEPAGVADTFECASRDERVTEIEVIGDGAISHRLFQASWMFYSDCRTQGWADMPDFLRREADAGERPEFSVIFEAMRRVASGLDGAYITRAALMI</sequence>
<evidence type="ECO:0000259" key="1">
    <source>
        <dbReference type="PROSITE" id="PS50925"/>
    </source>
</evidence>
<feature type="domain" description="BLUF" evidence="1">
    <location>
        <begin position="3"/>
        <end position="99"/>
    </location>
</feature>
<keyword evidence="3" id="KW-1185">Reference proteome</keyword>
<gene>
    <name evidence="2" type="ORF">GR183_21010</name>
</gene>
<dbReference type="PROSITE" id="PS50925">
    <property type="entry name" value="BLUF"/>
    <property type="match status" value="1"/>
</dbReference>
<dbReference type="Proteomes" id="UP000433101">
    <property type="component" value="Unassembled WGS sequence"/>
</dbReference>
<dbReference type="GO" id="GO:0009882">
    <property type="term" value="F:blue light photoreceptor activity"/>
    <property type="evidence" value="ECO:0007669"/>
    <property type="project" value="InterPro"/>
</dbReference>
<dbReference type="Gene3D" id="3.30.70.100">
    <property type="match status" value="1"/>
</dbReference>
<dbReference type="RefSeq" id="WP_160777635.1">
    <property type="nucleotide sequence ID" value="NZ_WUMV01000010.1"/>
</dbReference>
<evidence type="ECO:0000313" key="2">
    <source>
        <dbReference type="EMBL" id="MXN67395.1"/>
    </source>
</evidence>
<reference evidence="2 3" key="1">
    <citation type="submission" date="2019-12" db="EMBL/GenBank/DDBJ databases">
        <authorList>
            <person name="Li M."/>
        </authorList>
    </citation>
    <scope>NUCLEOTIDE SEQUENCE [LARGE SCALE GENOMIC DNA]</scope>
    <source>
        <strain evidence="2 3">GBMRC 2046</strain>
    </source>
</reference>